<dbReference type="KEGG" id="dda:Dd703_3915"/>
<feature type="compositionally biased region" description="Polar residues" evidence="1">
    <location>
        <begin position="110"/>
        <end position="123"/>
    </location>
</feature>
<accession>C6C659</accession>
<keyword evidence="4" id="KW-1185">Reference proteome</keyword>
<dbReference type="AlphaFoldDB" id="C6C659"/>
<protein>
    <recommendedName>
        <fullName evidence="5">YceK/YidQ family lipoprotein</fullName>
    </recommendedName>
</protein>
<organism evidence="3 4">
    <name type="scientific">Musicola paradisiaca (strain Ech703)</name>
    <name type="common">Dickeya paradisiaca</name>
    <name type="synonym">Dickeya dadantii</name>
    <dbReference type="NCBI Taxonomy" id="579405"/>
    <lineage>
        <taxon>Bacteria</taxon>
        <taxon>Pseudomonadati</taxon>
        <taxon>Pseudomonadota</taxon>
        <taxon>Gammaproteobacteria</taxon>
        <taxon>Enterobacterales</taxon>
        <taxon>Pectobacteriaceae</taxon>
        <taxon>Musicola</taxon>
    </lineage>
</organism>
<dbReference type="Proteomes" id="UP000002734">
    <property type="component" value="Chromosome"/>
</dbReference>
<proteinExistence type="predicted"/>
<sequence length="123" mass="13841">MMAILKRVSLLFVLFSVICIACSGCSSVMTHTGGEHGYYSGTRASMTMLEDDTTGWVMKPVLAIDLPFSAMLDTMLLPYDYYRTNREQHTTSARDRLDEYERQRQAANAPHSTPPDTQNVRGQ</sequence>
<evidence type="ECO:0008006" key="5">
    <source>
        <dbReference type="Google" id="ProtNLM"/>
    </source>
</evidence>
<dbReference type="STRING" id="579405.Dd703_3915"/>
<keyword evidence="2" id="KW-0732">Signal</keyword>
<dbReference type="EMBL" id="CP001654">
    <property type="protein sequence ID" value="ACS87668.1"/>
    <property type="molecule type" value="Genomic_DNA"/>
</dbReference>
<feature type="chain" id="PRO_5002960172" description="YceK/YidQ family lipoprotein" evidence="2">
    <location>
        <begin position="22"/>
        <end position="123"/>
    </location>
</feature>
<feature type="compositionally biased region" description="Basic and acidic residues" evidence="1">
    <location>
        <begin position="88"/>
        <end position="104"/>
    </location>
</feature>
<reference evidence="3" key="1">
    <citation type="submission" date="2009-06" db="EMBL/GenBank/DDBJ databases">
        <title>Complete sequence of Dickeya dadantii Ech703.</title>
        <authorList>
            <consortium name="US DOE Joint Genome Institute"/>
            <person name="Lucas S."/>
            <person name="Copeland A."/>
            <person name="Lapidus A."/>
            <person name="Glavina del Rio T."/>
            <person name="Dalin E."/>
            <person name="Tice H."/>
            <person name="Bruce D."/>
            <person name="Goodwin L."/>
            <person name="Pitluck S."/>
            <person name="Chertkov O."/>
            <person name="Brettin T."/>
            <person name="Detter J.C."/>
            <person name="Han C."/>
            <person name="Larimer F."/>
            <person name="Land M."/>
            <person name="Hauser L."/>
            <person name="Kyrpides N."/>
            <person name="Mikhailova N."/>
            <person name="Balakrishnan V."/>
            <person name="Glasner J."/>
            <person name="Perna N.T."/>
        </authorList>
    </citation>
    <scope>NUCLEOTIDE SEQUENCE [LARGE SCALE GENOMIC DNA]</scope>
    <source>
        <strain evidence="3">Ech703</strain>
    </source>
</reference>
<feature type="region of interest" description="Disordered" evidence="1">
    <location>
        <begin position="88"/>
        <end position="123"/>
    </location>
</feature>
<evidence type="ECO:0000313" key="3">
    <source>
        <dbReference type="EMBL" id="ACS87668.1"/>
    </source>
</evidence>
<evidence type="ECO:0000256" key="1">
    <source>
        <dbReference type="SAM" id="MobiDB-lite"/>
    </source>
</evidence>
<dbReference type="eggNOG" id="COG5645">
    <property type="taxonomic scope" value="Bacteria"/>
</dbReference>
<dbReference type="RefSeq" id="WP_015855560.1">
    <property type="nucleotide sequence ID" value="NC_012880.1"/>
</dbReference>
<dbReference type="HOGENOM" id="CLU_129878_1_1_6"/>
<evidence type="ECO:0000256" key="2">
    <source>
        <dbReference type="SAM" id="SignalP"/>
    </source>
</evidence>
<dbReference type="NCBIfam" id="NF008628">
    <property type="entry name" value="PRK11616.1"/>
    <property type="match status" value="1"/>
</dbReference>
<evidence type="ECO:0000313" key="4">
    <source>
        <dbReference type="Proteomes" id="UP000002734"/>
    </source>
</evidence>
<gene>
    <name evidence="3" type="ordered locus">Dd703_3915</name>
</gene>
<feature type="signal peptide" evidence="2">
    <location>
        <begin position="1"/>
        <end position="21"/>
    </location>
</feature>
<dbReference type="InterPro" id="IPR010780">
    <property type="entry name" value="DUF1375"/>
</dbReference>
<dbReference type="Pfam" id="PF07119">
    <property type="entry name" value="DUF1375"/>
    <property type="match status" value="1"/>
</dbReference>
<name>C6C659_MUSP7</name>